<gene>
    <name evidence="1" type="ORF">GALL_535710</name>
</gene>
<protein>
    <submittedName>
        <fullName evidence="1">Uncharacterized protein</fullName>
    </submittedName>
</protein>
<name>A0A1J5PBL4_9ZZZZ</name>
<reference evidence="1" key="1">
    <citation type="submission" date="2016-10" db="EMBL/GenBank/DDBJ databases">
        <title>Sequence of Gallionella enrichment culture.</title>
        <authorList>
            <person name="Poehlein A."/>
            <person name="Muehling M."/>
            <person name="Daniel R."/>
        </authorList>
    </citation>
    <scope>NUCLEOTIDE SEQUENCE</scope>
</reference>
<comment type="caution">
    <text evidence="1">The sequence shown here is derived from an EMBL/GenBank/DDBJ whole genome shotgun (WGS) entry which is preliminary data.</text>
</comment>
<dbReference type="EMBL" id="MLJW01007767">
    <property type="protein sequence ID" value="OIQ64876.1"/>
    <property type="molecule type" value="Genomic_DNA"/>
</dbReference>
<evidence type="ECO:0000313" key="1">
    <source>
        <dbReference type="EMBL" id="OIQ64876.1"/>
    </source>
</evidence>
<sequence>MFCFGSTYVVVPSSKTCETLCAAGPRRFQKWNAGACTVFGGGAAQPARATAATLNMSKDLRIS</sequence>
<proteinExistence type="predicted"/>
<organism evidence="1">
    <name type="scientific">mine drainage metagenome</name>
    <dbReference type="NCBI Taxonomy" id="410659"/>
    <lineage>
        <taxon>unclassified sequences</taxon>
        <taxon>metagenomes</taxon>
        <taxon>ecological metagenomes</taxon>
    </lineage>
</organism>
<accession>A0A1J5PBL4</accession>
<dbReference type="AlphaFoldDB" id="A0A1J5PBL4"/>